<keyword evidence="3" id="KW-1185">Reference proteome</keyword>
<dbReference type="Gene3D" id="1.40.20.10">
    <property type="entry name" value="CHAD domain"/>
    <property type="match status" value="1"/>
</dbReference>
<accession>A0A418ZT93</accession>
<protein>
    <submittedName>
        <fullName evidence="2">CHAD domain-containing protein</fullName>
    </submittedName>
</protein>
<dbReference type="Proteomes" id="UP000285530">
    <property type="component" value="Unassembled WGS sequence"/>
</dbReference>
<comment type="caution">
    <text evidence="2">The sequence shown here is derived from an EMBL/GenBank/DDBJ whole genome shotgun (WGS) entry which is preliminary data.</text>
</comment>
<gene>
    <name evidence="2" type="ORF">D3P06_13495</name>
</gene>
<reference evidence="2 3" key="1">
    <citation type="submission" date="2018-09" db="EMBL/GenBank/DDBJ databases">
        <title>Paracoccus onubensis nov. sp. a moderate halophilic bacterium isolated from Gruta de las Maravillas (Aracena, Spain).</title>
        <authorList>
            <person name="Jurado V."/>
            <person name="Gutierrez-Patricio S."/>
            <person name="Gonzalez-Pimentel J.L."/>
            <person name="Laiz L."/>
            <person name="Saiz-Jimenez C."/>
        </authorList>
    </citation>
    <scope>NUCLEOTIDE SEQUENCE [LARGE SCALE GENOMIC DNA]</scope>
    <source>
        <strain evidence="2 3">DSM 19484</strain>
    </source>
</reference>
<sequence>MTTAPSTILVLPGALGDAGLGPRLGDWDIAIGAAEAECGFALLDDHLGTLRDAGQLLIRDDAALTLLDPERGMLTQDAGRAERFVADLDDGPVKAALGHVPPLRSLLAGASGRLGRRDLAVTDDEGKTRVRARLTTLRPDDGGPALTVAALQGLRGYDGALDRLRDHLQGAADAAPGAWSRMLMPPGEPYVAKPDIPVAEDDPAWRVATDIIATYLDVARRNEDGIIADHDTEFLHDYRVALRKVRSVLSLFRGVYADDATAGLKAAASGLMAPTGRLRDLDVYLLAREDYFAMLPASLHEGLDLMFCALEKDRRAAHRRMARHLRAAPYRTQMTDLQAALAAGPPKGPLADDAVGDYARGLIWKRYRKVCRIARAIDADTPDEQVHALRIACKKLRYLMEFFAPLVPASALKPVLKPLKRLQDNLGLFNDYSVQQDFLRDFMDRQAPSGDRRDLVLAQSIGALIAVLHERQREERARIMENFARFDGPRIRERARSLFHRKEAQG</sequence>
<organism evidence="2 3">
    <name type="scientific">Paracoccus aestuarii</name>
    <dbReference type="NCBI Taxonomy" id="453842"/>
    <lineage>
        <taxon>Bacteria</taxon>
        <taxon>Pseudomonadati</taxon>
        <taxon>Pseudomonadota</taxon>
        <taxon>Alphaproteobacteria</taxon>
        <taxon>Rhodobacterales</taxon>
        <taxon>Paracoccaceae</taxon>
        <taxon>Paracoccus</taxon>
    </lineage>
</organism>
<dbReference type="PANTHER" id="PTHR39339">
    <property type="entry name" value="SLR1444 PROTEIN"/>
    <property type="match status" value="1"/>
</dbReference>
<evidence type="ECO:0000259" key="1">
    <source>
        <dbReference type="PROSITE" id="PS51708"/>
    </source>
</evidence>
<dbReference type="PROSITE" id="PS51708">
    <property type="entry name" value="CHAD"/>
    <property type="match status" value="1"/>
</dbReference>
<dbReference type="InterPro" id="IPR007899">
    <property type="entry name" value="CHAD_dom"/>
</dbReference>
<name>A0A418ZT93_9RHOB</name>
<dbReference type="InterPro" id="IPR038186">
    <property type="entry name" value="CHAD_dom_sf"/>
</dbReference>
<proteinExistence type="predicted"/>
<feature type="domain" description="CHAD" evidence="1">
    <location>
        <begin position="201"/>
        <end position="492"/>
    </location>
</feature>
<dbReference type="Pfam" id="PF05235">
    <property type="entry name" value="CHAD"/>
    <property type="match status" value="1"/>
</dbReference>
<dbReference type="SMART" id="SM00880">
    <property type="entry name" value="CHAD"/>
    <property type="match status" value="1"/>
</dbReference>
<dbReference type="EMBL" id="QZEV01000080">
    <property type="protein sequence ID" value="RJL00327.1"/>
    <property type="molecule type" value="Genomic_DNA"/>
</dbReference>
<dbReference type="RefSeq" id="WP_119887044.1">
    <property type="nucleotide sequence ID" value="NZ_CP067170.1"/>
</dbReference>
<dbReference type="PANTHER" id="PTHR39339:SF1">
    <property type="entry name" value="CHAD DOMAIN-CONTAINING PROTEIN"/>
    <property type="match status" value="1"/>
</dbReference>
<dbReference type="OrthoDB" id="9777271at2"/>
<evidence type="ECO:0000313" key="2">
    <source>
        <dbReference type="EMBL" id="RJL00327.1"/>
    </source>
</evidence>
<evidence type="ECO:0000313" key="3">
    <source>
        <dbReference type="Proteomes" id="UP000285530"/>
    </source>
</evidence>
<dbReference type="AlphaFoldDB" id="A0A418ZT93"/>